<evidence type="ECO:0008006" key="5">
    <source>
        <dbReference type="Google" id="ProtNLM"/>
    </source>
</evidence>
<evidence type="ECO:0000313" key="3">
    <source>
        <dbReference type="EMBL" id="KAJ1117403.1"/>
    </source>
</evidence>
<reference evidence="3" key="1">
    <citation type="journal article" date="2022" name="bioRxiv">
        <title>Sequencing and chromosome-scale assembly of the giantPleurodeles waltlgenome.</title>
        <authorList>
            <person name="Brown T."/>
            <person name="Elewa A."/>
            <person name="Iarovenko S."/>
            <person name="Subramanian E."/>
            <person name="Araus A.J."/>
            <person name="Petzold A."/>
            <person name="Susuki M."/>
            <person name="Suzuki K.-i.T."/>
            <person name="Hayashi T."/>
            <person name="Toyoda A."/>
            <person name="Oliveira C."/>
            <person name="Osipova E."/>
            <person name="Leigh N.D."/>
            <person name="Simon A."/>
            <person name="Yun M.H."/>
        </authorList>
    </citation>
    <scope>NUCLEOTIDE SEQUENCE</scope>
    <source>
        <strain evidence="3">20211129_DDA</strain>
        <tissue evidence="3">Liver</tissue>
    </source>
</reference>
<feature type="compositionally biased region" description="Polar residues" evidence="1">
    <location>
        <begin position="111"/>
        <end position="121"/>
    </location>
</feature>
<name>A0AAV7NVR0_PLEWA</name>
<evidence type="ECO:0000256" key="2">
    <source>
        <dbReference type="SAM" id="SignalP"/>
    </source>
</evidence>
<feature type="compositionally biased region" description="Polar residues" evidence="1">
    <location>
        <begin position="28"/>
        <end position="37"/>
    </location>
</feature>
<accession>A0AAV7NVR0</accession>
<sequence length="121" mass="13173">MQSLTMKLLLFTALLAIVQARPSLGLNGPSNSVSLSPPQGLPGNTFAILHPTGLDSAVHHTERENRGSEERALRDQDHPLPSERPANERDHPRAATDAPIRGTNPPHPEPTHSQTENGRHH</sequence>
<comment type="caution">
    <text evidence="3">The sequence shown here is derived from an EMBL/GenBank/DDBJ whole genome shotgun (WGS) entry which is preliminary data.</text>
</comment>
<feature type="chain" id="PRO_5043832333" description="Secreted protein" evidence="2">
    <location>
        <begin position="21"/>
        <end position="121"/>
    </location>
</feature>
<keyword evidence="2" id="KW-0732">Signal</keyword>
<keyword evidence="4" id="KW-1185">Reference proteome</keyword>
<proteinExistence type="predicted"/>
<feature type="compositionally biased region" description="Basic and acidic residues" evidence="1">
    <location>
        <begin position="57"/>
        <end position="94"/>
    </location>
</feature>
<protein>
    <recommendedName>
        <fullName evidence="5">Secreted protein</fullName>
    </recommendedName>
</protein>
<evidence type="ECO:0000313" key="4">
    <source>
        <dbReference type="Proteomes" id="UP001066276"/>
    </source>
</evidence>
<feature type="region of interest" description="Disordered" evidence="1">
    <location>
        <begin position="23"/>
        <end position="121"/>
    </location>
</feature>
<dbReference type="Proteomes" id="UP001066276">
    <property type="component" value="Chromosome 8"/>
</dbReference>
<evidence type="ECO:0000256" key="1">
    <source>
        <dbReference type="SAM" id="MobiDB-lite"/>
    </source>
</evidence>
<dbReference type="EMBL" id="JANPWB010000012">
    <property type="protein sequence ID" value="KAJ1117403.1"/>
    <property type="molecule type" value="Genomic_DNA"/>
</dbReference>
<dbReference type="AlphaFoldDB" id="A0AAV7NVR0"/>
<feature type="signal peptide" evidence="2">
    <location>
        <begin position="1"/>
        <end position="20"/>
    </location>
</feature>
<gene>
    <name evidence="3" type="ORF">NDU88_005603</name>
</gene>
<organism evidence="3 4">
    <name type="scientific">Pleurodeles waltl</name>
    <name type="common">Iberian ribbed newt</name>
    <dbReference type="NCBI Taxonomy" id="8319"/>
    <lineage>
        <taxon>Eukaryota</taxon>
        <taxon>Metazoa</taxon>
        <taxon>Chordata</taxon>
        <taxon>Craniata</taxon>
        <taxon>Vertebrata</taxon>
        <taxon>Euteleostomi</taxon>
        <taxon>Amphibia</taxon>
        <taxon>Batrachia</taxon>
        <taxon>Caudata</taxon>
        <taxon>Salamandroidea</taxon>
        <taxon>Salamandridae</taxon>
        <taxon>Pleurodelinae</taxon>
        <taxon>Pleurodeles</taxon>
    </lineage>
</organism>